<dbReference type="EMBL" id="SNRW01002879">
    <property type="protein sequence ID" value="KAA6391445.1"/>
    <property type="molecule type" value="Genomic_DNA"/>
</dbReference>
<accession>A0A5J4W9V6</accession>
<gene>
    <name evidence="1" type="ORF">EZS28_013030</name>
</gene>
<evidence type="ECO:0000313" key="2">
    <source>
        <dbReference type="Proteomes" id="UP000324800"/>
    </source>
</evidence>
<name>A0A5J4W9V6_9EUKA</name>
<proteinExistence type="predicted"/>
<dbReference type="AlphaFoldDB" id="A0A5J4W9V6"/>
<reference evidence="1 2" key="1">
    <citation type="submission" date="2019-03" db="EMBL/GenBank/DDBJ databases">
        <title>Single cell metagenomics reveals metabolic interactions within the superorganism composed of flagellate Streblomastix strix and complex community of Bacteroidetes bacteria on its surface.</title>
        <authorList>
            <person name="Treitli S.C."/>
            <person name="Kolisko M."/>
            <person name="Husnik F."/>
            <person name="Keeling P."/>
            <person name="Hampl V."/>
        </authorList>
    </citation>
    <scope>NUCLEOTIDE SEQUENCE [LARGE SCALE GENOMIC DNA]</scope>
    <source>
        <strain evidence="1">ST1C</strain>
    </source>
</reference>
<dbReference type="Proteomes" id="UP000324800">
    <property type="component" value="Unassembled WGS sequence"/>
</dbReference>
<evidence type="ECO:0000313" key="1">
    <source>
        <dbReference type="EMBL" id="KAA6391445.1"/>
    </source>
</evidence>
<organism evidence="1 2">
    <name type="scientific">Streblomastix strix</name>
    <dbReference type="NCBI Taxonomy" id="222440"/>
    <lineage>
        <taxon>Eukaryota</taxon>
        <taxon>Metamonada</taxon>
        <taxon>Preaxostyla</taxon>
        <taxon>Oxymonadida</taxon>
        <taxon>Streblomastigidae</taxon>
        <taxon>Streblomastix</taxon>
    </lineage>
</organism>
<sequence length="66" mass="7254">MNSPCQFNVSQSGSGKYSTIAEVLAEQCSETEGYEIALNDINHYEYLTVNQNASILIKDSAISSLY</sequence>
<comment type="caution">
    <text evidence="1">The sequence shown here is derived from an EMBL/GenBank/DDBJ whole genome shotgun (WGS) entry which is preliminary data.</text>
</comment>
<protein>
    <submittedName>
        <fullName evidence="1">Uncharacterized protein</fullName>
    </submittedName>
</protein>